<dbReference type="AlphaFoldDB" id="A0A4R5VSR0"/>
<sequence>MKLLKVLVLCIVLTFFFSIGAKANYTSEQFQQSYFEIGYTGIHKALKESSKHFNRNIELPVQLPPIAFTHTFARGDNIEEKPNTKLEIEYINKDMPQNHYMIFVQPTNFGLKIKENFIDQRIKENDGVKAIYSTKIVRGFNLFVFEKNGFQYVLSVDKRISNKVTPEVLLEIAHSIPE</sequence>
<dbReference type="Proteomes" id="UP000295132">
    <property type="component" value="Unassembled WGS sequence"/>
</dbReference>
<name>A0A4R5VSR0_9BACI</name>
<accession>A0A4R5VSR0</accession>
<evidence type="ECO:0000313" key="1">
    <source>
        <dbReference type="EMBL" id="TDK61828.1"/>
    </source>
</evidence>
<reference evidence="1 2" key="1">
    <citation type="submission" date="2019-03" db="EMBL/GenBank/DDBJ databases">
        <title>Bacillus niacini sp. nov. a Nicotinate-Metabolizing Mesophile Isolated from Soil.</title>
        <authorList>
            <person name="Zhang G."/>
        </authorList>
    </citation>
    <scope>NUCLEOTIDE SEQUENCE [LARGE SCALE GENOMIC DNA]</scope>
    <source>
        <strain evidence="1 2">WN066</strain>
    </source>
</reference>
<gene>
    <name evidence="1" type="ORF">E2K98_13010</name>
</gene>
<comment type="caution">
    <text evidence="1">The sequence shown here is derived from an EMBL/GenBank/DDBJ whole genome shotgun (WGS) entry which is preliminary data.</text>
</comment>
<evidence type="ECO:0008006" key="3">
    <source>
        <dbReference type="Google" id="ProtNLM"/>
    </source>
</evidence>
<proteinExistence type="predicted"/>
<evidence type="ECO:0000313" key="2">
    <source>
        <dbReference type="Proteomes" id="UP000295132"/>
    </source>
</evidence>
<organism evidence="1 2">
    <name type="scientific">Bacillus salipaludis</name>
    <dbReference type="NCBI Taxonomy" id="2547811"/>
    <lineage>
        <taxon>Bacteria</taxon>
        <taxon>Bacillati</taxon>
        <taxon>Bacillota</taxon>
        <taxon>Bacilli</taxon>
        <taxon>Bacillales</taxon>
        <taxon>Bacillaceae</taxon>
        <taxon>Bacillus</taxon>
    </lineage>
</organism>
<dbReference type="EMBL" id="SMYO01000005">
    <property type="protein sequence ID" value="TDK61828.1"/>
    <property type="molecule type" value="Genomic_DNA"/>
</dbReference>
<protein>
    <recommendedName>
        <fullName evidence="3">DUF4367 domain-containing protein</fullName>
    </recommendedName>
</protein>